<evidence type="ECO:0000313" key="8">
    <source>
        <dbReference type="Proteomes" id="UP000053477"/>
    </source>
</evidence>
<keyword evidence="4 6" id="KW-0472">Membrane</keyword>
<dbReference type="GO" id="GO:0016020">
    <property type="term" value="C:membrane"/>
    <property type="evidence" value="ECO:0007669"/>
    <property type="project" value="UniProtKB-SubCell"/>
</dbReference>
<evidence type="ECO:0000256" key="5">
    <source>
        <dbReference type="SAM" id="MobiDB-lite"/>
    </source>
</evidence>
<dbReference type="Proteomes" id="UP000053477">
    <property type="component" value="Unassembled WGS sequence"/>
</dbReference>
<evidence type="ECO:0000313" key="7">
    <source>
        <dbReference type="EMBL" id="KLO11515.1"/>
    </source>
</evidence>
<evidence type="ECO:0000256" key="6">
    <source>
        <dbReference type="SAM" id="Phobius"/>
    </source>
</evidence>
<feature type="region of interest" description="Disordered" evidence="5">
    <location>
        <begin position="21"/>
        <end position="125"/>
    </location>
</feature>
<dbReference type="InterPro" id="IPR051694">
    <property type="entry name" value="Immunoregulatory_rcpt-like"/>
</dbReference>
<dbReference type="AlphaFoldDB" id="A0A0H2RHV1"/>
<feature type="compositionally biased region" description="Low complexity" evidence="5">
    <location>
        <begin position="314"/>
        <end position="324"/>
    </location>
</feature>
<comment type="subcellular location">
    <subcellularLocation>
        <location evidence="1">Membrane</location>
        <topology evidence="1">Single-pass membrane protein</topology>
    </subcellularLocation>
</comment>
<feature type="compositionally biased region" description="Acidic residues" evidence="5">
    <location>
        <begin position="535"/>
        <end position="544"/>
    </location>
</feature>
<evidence type="ECO:0000256" key="4">
    <source>
        <dbReference type="ARBA" id="ARBA00023136"/>
    </source>
</evidence>
<accession>A0A0H2RHV1</accession>
<gene>
    <name evidence="7" type="ORF">SCHPADRAFT_941999</name>
</gene>
<dbReference type="PANTHER" id="PTHR15549">
    <property type="entry name" value="PAIRED IMMUNOGLOBULIN-LIKE TYPE 2 RECEPTOR"/>
    <property type="match status" value="1"/>
</dbReference>
<protein>
    <submittedName>
        <fullName evidence="7">Uncharacterized protein</fullName>
    </submittedName>
</protein>
<feature type="region of interest" description="Disordered" evidence="5">
    <location>
        <begin position="144"/>
        <end position="163"/>
    </location>
</feature>
<keyword evidence="3 6" id="KW-1133">Transmembrane helix</keyword>
<evidence type="ECO:0000256" key="2">
    <source>
        <dbReference type="ARBA" id="ARBA00022692"/>
    </source>
</evidence>
<feature type="compositionally biased region" description="Low complexity" evidence="5">
    <location>
        <begin position="145"/>
        <end position="163"/>
    </location>
</feature>
<name>A0A0H2RHV1_9AGAM</name>
<dbReference type="STRING" id="27342.A0A0H2RHV1"/>
<reference evidence="7 8" key="1">
    <citation type="submission" date="2015-04" db="EMBL/GenBank/DDBJ databases">
        <title>Complete genome sequence of Schizopora paradoxa KUC8140, a cosmopolitan wood degrader in East Asia.</title>
        <authorList>
            <consortium name="DOE Joint Genome Institute"/>
            <person name="Min B."/>
            <person name="Park H."/>
            <person name="Jang Y."/>
            <person name="Kim J.-J."/>
            <person name="Kim K.H."/>
            <person name="Pangilinan J."/>
            <person name="Lipzen A."/>
            <person name="Riley R."/>
            <person name="Grigoriev I.V."/>
            <person name="Spatafora J.W."/>
            <person name="Choi I.-G."/>
        </authorList>
    </citation>
    <scope>NUCLEOTIDE SEQUENCE [LARGE SCALE GENOMIC DNA]</scope>
    <source>
        <strain evidence="7 8">KUC8140</strain>
    </source>
</reference>
<feature type="compositionally biased region" description="Low complexity" evidence="5">
    <location>
        <begin position="38"/>
        <end position="125"/>
    </location>
</feature>
<keyword evidence="2 6" id="KW-0812">Transmembrane</keyword>
<feature type="region of interest" description="Disordered" evidence="5">
    <location>
        <begin position="308"/>
        <end position="348"/>
    </location>
</feature>
<feature type="transmembrane region" description="Helical" evidence="6">
    <location>
        <begin position="166"/>
        <end position="190"/>
    </location>
</feature>
<dbReference type="GO" id="GO:0071944">
    <property type="term" value="C:cell periphery"/>
    <property type="evidence" value="ECO:0007669"/>
    <property type="project" value="UniProtKB-ARBA"/>
</dbReference>
<dbReference type="EMBL" id="KQ085998">
    <property type="protein sequence ID" value="KLO11515.1"/>
    <property type="molecule type" value="Genomic_DNA"/>
</dbReference>
<dbReference type="OrthoDB" id="3263296at2759"/>
<evidence type="ECO:0000256" key="3">
    <source>
        <dbReference type="ARBA" id="ARBA00022989"/>
    </source>
</evidence>
<feature type="region of interest" description="Disordered" evidence="5">
    <location>
        <begin position="496"/>
        <end position="544"/>
    </location>
</feature>
<sequence>MLHGHQVLQRSSFVAHEAKHFRRQGPLGRPPDTPLGVTTTTSAPQNTPAPTTTAVATTDASVRRTTVTTVVAAPTTTSTSTTSTSSSTSTSITTTSSSSTSLTTSSTSTTSLTTKSSSSTLPLSTGGKTNTIFQTTFASSSALPTTTVDSASSSSTSDSSSSVSTAGIIGISAAAIVGLAVVTGLIMFFVRRFRKGDEYDVDNLRRQSVVLGDESGSLHRGNSDGYNARPRPPTMIERHYANIAPQVPGHAPSFGGIRPGEVMPSSGLAPSVPPGSLFQQPYYGNTMGQTPLGSPVSIGPYGSAYDSQGRLVRSPSSSAASALSRGKSIRDPFNDAQQPPPEEGDYTDLSRASVTPFQAAQYAAISRELNIPPPVPTIPASADLNKSGFSAPASPFDDPKGQVAEEQPVKQAVDDVAMPPARASSEFQHHTFGHYLDDSRVASLPPMLSPQQSANMLSPQEEMNFPVSPSPLRSEFNISSTNVSALPSPVITAFAGQGPSVNSGSPLRYAVGEADDDSSHNVPPKQPSKRPQSSYEDEDAYGGF</sequence>
<keyword evidence="8" id="KW-1185">Reference proteome</keyword>
<proteinExistence type="predicted"/>
<dbReference type="InParanoid" id="A0A0H2RHV1"/>
<feature type="region of interest" description="Disordered" evidence="5">
    <location>
        <begin position="370"/>
        <end position="407"/>
    </location>
</feature>
<organism evidence="7 8">
    <name type="scientific">Schizopora paradoxa</name>
    <dbReference type="NCBI Taxonomy" id="27342"/>
    <lineage>
        <taxon>Eukaryota</taxon>
        <taxon>Fungi</taxon>
        <taxon>Dikarya</taxon>
        <taxon>Basidiomycota</taxon>
        <taxon>Agaricomycotina</taxon>
        <taxon>Agaricomycetes</taxon>
        <taxon>Hymenochaetales</taxon>
        <taxon>Schizoporaceae</taxon>
        <taxon>Schizopora</taxon>
    </lineage>
</organism>
<evidence type="ECO:0000256" key="1">
    <source>
        <dbReference type="ARBA" id="ARBA00004167"/>
    </source>
</evidence>